<dbReference type="RefSeq" id="WP_102757510.1">
    <property type="nucleotide sequence ID" value="NZ_CP025791.1"/>
</dbReference>
<evidence type="ECO:0000313" key="1">
    <source>
        <dbReference type="EMBL" id="AUP80865.1"/>
    </source>
</evidence>
<dbReference type="AlphaFoldDB" id="A0A2K9PUW3"/>
<name>A0A2K9PUW3_9FLAO</name>
<dbReference type="EMBL" id="CP025791">
    <property type="protein sequence ID" value="AUP80865.1"/>
    <property type="molecule type" value="Genomic_DNA"/>
</dbReference>
<dbReference type="OrthoDB" id="1333250at2"/>
<sequence length="220" mass="24961">MKKNQFIFTAFYQGKDFEGEREGNCASIAIIKAAMYTYGEEAISYTSNDGIYEVTLKNSAQISFTNNELALVKKDASFILGDYEEDGASIELYNKYREFAHICYASMCKMIAKEGDYNSRLGRTIYPEDFELALETLNDGTHTPSVYELLGLENHVTPSFGGKFRKRAKEDIGMILWTKSHAMFAAKGYLDLYGNKIKVRGRLMRAIPYKFLLGGFKLKV</sequence>
<dbReference type="Proteomes" id="UP000235826">
    <property type="component" value="Chromosome"/>
</dbReference>
<evidence type="ECO:0000313" key="2">
    <source>
        <dbReference type="Proteomes" id="UP000235826"/>
    </source>
</evidence>
<keyword evidence="2" id="KW-1185">Reference proteome</keyword>
<gene>
    <name evidence="1" type="ORF">C1H87_19995</name>
</gene>
<accession>A0A2K9PUW3</accession>
<protein>
    <submittedName>
        <fullName evidence="1">Uncharacterized protein</fullName>
    </submittedName>
</protein>
<dbReference type="KEGG" id="fek:C1H87_19995"/>
<reference evidence="1 2" key="1">
    <citation type="submission" date="2018-01" db="EMBL/GenBank/DDBJ databases">
        <title>Complete genome sequence of Flavivirga eckloniae ECD14 isolated from seaweed Ecklonia cava.</title>
        <authorList>
            <person name="Lee J.H."/>
            <person name="Baik K.S."/>
            <person name="Seong C.N."/>
        </authorList>
    </citation>
    <scope>NUCLEOTIDE SEQUENCE [LARGE SCALE GENOMIC DNA]</scope>
    <source>
        <strain evidence="1 2">ECD14</strain>
    </source>
</reference>
<proteinExistence type="predicted"/>
<organism evidence="1 2">
    <name type="scientific">Flavivirga eckloniae</name>
    <dbReference type="NCBI Taxonomy" id="1803846"/>
    <lineage>
        <taxon>Bacteria</taxon>
        <taxon>Pseudomonadati</taxon>
        <taxon>Bacteroidota</taxon>
        <taxon>Flavobacteriia</taxon>
        <taxon>Flavobacteriales</taxon>
        <taxon>Flavobacteriaceae</taxon>
        <taxon>Flavivirga</taxon>
    </lineage>
</organism>